<dbReference type="GO" id="GO:0071051">
    <property type="term" value="P:poly(A)-dependent snoRNA 3'-end processing"/>
    <property type="evidence" value="ECO:0007669"/>
    <property type="project" value="TreeGrafter"/>
</dbReference>
<dbReference type="GO" id="GO:0034475">
    <property type="term" value="P:U4 snRNA 3'-end processing"/>
    <property type="evidence" value="ECO:0007669"/>
    <property type="project" value="TreeGrafter"/>
</dbReference>
<dbReference type="InterPro" id="IPR050080">
    <property type="entry name" value="RNase_PH"/>
</dbReference>
<reference evidence="8" key="1">
    <citation type="submission" date="2016-05" db="EMBL/GenBank/DDBJ databases">
        <title>Comparative genomics of biotechnologically important yeasts.</title>
        <authorList>
            <consortium name="DOE Joint Genome Institute"/>
            <person name="Riley R."/>
            <person name="Haridas S."/>
            <person name="Wolfe K.H."/>
            <person name="Lopes M.R."/>
            <person name="Hittinger C.T."/>
            <person name="Goker M."/>
            <person name="Salamov A."/>
            <person name="Wisecaver J."/>
            <person name="Long T.M."/>
            <person name="Aerts A.L."/>
            <person name="Barry K."/>
            <person name="Choi C."/>
            <person name="Clum A."/>
            <person name="Coughlan A.Y."/>
            <person name="Deshpande S."/>
            <person name="Douglass A.P."/>
            <person name="Hanson S.J."/>
            <person name="Klenk H.-P."/>
            <person name="Labutti K."/>
            <person name="Lapidus A."/>
            <person name="Lindquist E."/>
            <person name="Lipzen A."/>
            <person name="Meier-Kolthoff J.P."/>
            <person name="Ohm R.A."/>
            <person name="Otillar R.P."/>
            <person name="Pangilinan J."/>
            <person name="Peng Y."/>
            <person name="Rokas A."/>
            <person name="Rosa C.A."/>
            <person name="Scheuner C."/>
            <person name="Sibirny A.A."/>
            <person name="Slot J.C."/>
            <person name="Stielow J.B."/>
            <person name="Sun H."/>
            <person name="Kurtzman C.P."/>
            <person name="Blackwell M."/>
            <person name="Grigoriev I.V."/>
            <person name="Jeffries T.W."/>
        </authorList>
    </citation>
    <scope>NUCLEOTIDE SEQUENCE [LARGE SCALE GENOMIC DNA]</scope>
    <source>
        <strain evidence="8">NRRL Y-17324</strain>
    </source>
</reference>
<keyword evidence="4" id="KW-0271">Exosome</keyword>
<proteinExistence type="inferred from homology"/>
<dbReference type="GO" id="GO:0071038">
    <property type="term" value="P:TRAMP-dependent tRNA surveillance pathway"/>
    <property type="evidence" value="ECO:0007669"/>
    <property type="project" value="EnsemblFungi"/>
</dbReference>
<dbReference type="SUPFAM" id="SSF54211">
    <property type="entry name" value="Ribosomal protein S5 domain 2-like"/>
    <property type="match status" value="1"/>
</dbReference>
<sequence length="221" mass="24672">MSHQVETGVLSRSDGSAQLTIGSTKVITSVNGPTEPKARQELPNLASLEIVIRPAQGLPTTREKLLEDKLRSLLQTIIIRYKYPRQLIQIVVQFLSSEGKSNVFTNNELSAAINCAFYALIDANIALNYSFAAVSVSLNEGKYLKDPAWKQLSESDSHHVICFSIQDGKAEKLLLLESQGDFSEEEVFDTIAKSVAECEKVHQDQRKFIGEKIDRDFIWKA</sequence>
<feature type="domain" description="Exoribonuclease phosphorolytic" evidence="6">
    <location>
        <begin position="4"/>
        <end position="125"/>
    </location>
</feature>
<evidence type="ECO:0000256" key="5">
    <source>
        <dbReference type="ARBA" id="ARBA00023242"/>
    </source>
</evidence>
<protein>
    <submittedName>
        <fullName evidence="7">Ribosomal protein S5 domain 2-like protein</fullName>
    </submittedName>
</protein>
<dbReference type="GO" id="GO:0071035">
    <property type="term" value="P:nuclear polyadenylation-dependent rRNA catabolic process"/>
    <property type="evidence" value="ECO:0007669"/>
    <property type="project" value="EnsemblFungi"/>
</dbReference>
<dbReference type="GeneID" id="30981328"/>
<evidence type="ECO:0000259" key="6">
    <source>
        <dbReference type="Pfam" id="PF01138"/>
    </source>
</evidence>
<dbReference type="STRING" id="984487.A0A1E4SRF0"/>
<dbReference type="SUPFAM" id="SSF55666">
    <property type="entry name" value="Ribonuclease PH domain 2-like"/>
    <property type="match status" value="1"/>
</dbReference>
<evidence type="ECO:0000256" key="1">
    <source>
        <dbReference type="ARBA" id="ARBA00004123"/>
    </source>
</evidence>
<dbReference type="GO" id="GO:0005840">
    <property type="term" value="C:ribosome"/>
    <property type="evidence" value="ECO:0007669"/>
    <property type="project" value="UniProtKB-KW"/>
</dbReference>
<dbReference type="Proteomes" id="UP000094285">
    <property type="component" value="Unassembled WGS sequence"/>
</dbReference>
<evidence type="ECO:0000256" key="3">
    <source>
        <dbReference type="ARBA" id="ARBA00022552"/>
    </source>
</evidence>
<dbReference type="InterPro" id="IPR036345">
    <property type="entry name" value="ExoRNase_PH_dom2_sf"/>
</dbReference>
<organism evidence="7 8">
    <name type="scientific">Suhomyces tanzawaensis NRRL Y-17324</name>
    <dbReference type="NCBI Taxonomy" id="984487"/>
    <lineage>
        <taxon>Eukaryota</taxon>
        <taxon>Fungi</taxon>
        <taxon>Dikarya</taxon>
        <taxon>Ascomycota</taxon>
        <taxon>Saccharomycotina</taxon>
        <taxon>Pichiomycetes</taxon>
        <taxon>Debaryomycetaceae</taxon>
        <taxon>Suhomyces</taxon>
    </lineage>
</organism>
<dbReference type="GO" id="GO:0071028">
    <property type="term" value="P:nuclear mRNA surveillance"/>
    <property type="evidence" value="ECO:0007669"/>
    <property type="project" value="TreeGrafter"/>
</dbReference>
<evidence type="ECO:0000256" key="4">
    <source>
        <dbReference type="ARBA" id="ARBA00022835"/>
    </source>
</evidence>
<dbReference type="GO" id="GO:0071042">
    <property type="term" value="P:nuclear polyadenylation-dependent mRNA catabolic process"/>
    <property type="evidence" value="ECO:0007669"/>
    <property type="project" value="EnsemblFungi"/>
</dbReference>
<keyword evidence="3" id="KW-0698">rRNA processing</keyword>
<dbReference type="OrthoDB" id="27298at2759"/>
<dbReference type="GO" id="GO:0000177">
    <property type="term" value="C:cytoplasmic exosome (RNase complex)"/>
    <property type="evidence" value="ECO:0007669"/>
    <property type="project" value="EnsemblFungi"/>
</dbReference>
<gene>
    <name evidence="7" type="ORF">CANTADRAFT_24689</name>
</gene>
<evidence type="ECO:0000256" key="2">
    <source>
        <dbReference type="ARBA" id="ARBA00006678"/>
    </source>
</evidence>
<dbReference type="GO" id="GO:0003723">
    <property type="term" value="F:RNA binding"/>
    <property type="evidence" value="ECO:0007669"/>
    <property type="project" value="TreeGrafter"/>
</dbReference>
<dbReference type="EMBL" id="KV453909">
    <property type="protein sequence ID" value="ODV81982.1"/>
    <property type="molecule type" value="Genomic_DNA"/>
</dbReference>
<dbReference type="Gene3D" id="3.30.230.70">
    <property type="entry name" value="GHMP Kinase, N-terminal domain"/>
    <property type="match status" value="1"/>
</dbReference>
<comment type="subcellular location">
    <subcellularLocation>
        <location evidence="1">Nucleus</location>
    </subcellularLocation>
</comment>
<dbReference type="InterPro" id="IPR020568">
    <property type="entry name" value="Ribosomal_Su5_D2-typ_SF"/>
</dbReference>
<comment type="similarity">
    <text evidence="2">Belongs to the RNase PH family.</text>
</comment>
<dbReference type="Pfam" id="PF01138">
    <property type="entry name" value="RNase_PH"/>
    <property type="match status" value="1"/>
</dbReference>
<dbReference type="AlphaFoldDB" id="A0A1E4SRF0"/>
<dbReference type="PANTHER" id="PTHR11953:SF1">
    <property type="entry name" value="EXOSOME COMPLEX COMPONENT RRP46"/>
    <property type="match status" value="1"/>
</dbReference>
<keyword evidence="5" id="KW-0539">Nucleus</keyword>
<dbReference type="GO" id="GO:0000176">
    <property type="term" value="C:nuclear exosome (RNase complex)"/>
    <property type="evidence" value="ECO:0007669"/>
    <property type="project" value="EnsemblFungi"/>
</dbReference>
<evidence type="ECO:0000313" key="7">
    <source>
        <dbReference type="EMBL" id="ODV81982.1"/>
    </source>
</evidence>
<dbReference type="RefSeq" id="XP_020067104.1">
    <property type="nucleotide sequence ID" value="XM_020207191.1"/>
</dbReference>
<dbReference type="InterPro" id="IPR001247">
    <property type="entry name" value="ExoRNase_PH_dom1"/>
</dbReference>
<dbReference type="CDD" id="cd11372">
    <property type="entry name" value="RNase_PH_RRP46"/>
    <property type="match status" value="1"/>
</dbReference>
<name>A0A1E4SRF0_9ASCO</name>
<keyword evidence="7" id="KW-0687">Ribonucleoprotein</keyword>
<keyword evidence="8" id="KW-1185">Reference proteome</keyword>
<dbReference type="GO" id="GO:0000467">
    <property type="term" value="P:exonucleolytic trimming to generate mature 3'-end of 5.8S rRNA from tricistronic rRNA transcript (SSU-rRNA, 5.8S rRNA, LSU-rRNA)"/>
    <property type="evidence" value="ECO:0007669"/>
    <property type="project" value="EnsemblFungi"/>
</dbReference>
<dbReference type="GO" id="GO:0005730">
    <property type="term" value="C:nucleolus"/>
    <property type="evidence" value="ECO:0007669"/>
    <property type="project" value="EnsemblFungi"/>
</dbReference>
<accession>A0A1E4SRF0</accession>
<dbReference type="GO" id="GO:0016075">
    <property type="term" value="P:rRNA catabolic process"/>
    <property type="evidence" value="ECO:0007669"/>
    <property type="project" value="TreeGrafter"/>
</dbReference>
<dbReference type="PANTHER" id="PTHR11953">
    <property type="entry name" value="EXOSOME COMPLEX COMPONENT"/>
    <property type="match status" value="1"/>
</dbReference>
<evidence type="ECO:0000313" key="8">
    <source>
        <dbReference type="Proteomes" id="UP000094285"/>
    </source>
</evidence>
<dbReference type="InterPro" id="IPR027408">
    <property type="entry name" value="PNPase/RNase_PH_dom_sf"/>
</dbReference>
<keyword evidence="7" id="KW-0689">Ribosomal protein</keyword>